<dbReference type="SUPFAM" id="SSF52540">
    <property type="entry name" value="P-loop containing nucleoside triphosphate hydrolases"/>
    <property type="match status" value="1"/>
</dbReference>
<name>A0A5C1K6X3_9CAUD</name>
<reference evidence="1" key="1">
    <citation type="submission" date="2019-04" db="EMBL/GenBank/DDBJ databases">
        <authorList>
            <person name="Assadpour T."/>
            <person name="Ahmed J."/>
            <person name="Anderson S."/>
            <person name="Espinosa K."/>
            <person name="Gadsden T."/>
            <person name="Graham A."/>
            <person name="Hajjar W."/>
            <person name="Howard T."/>
            <person name="Lacafta O."/>
            <person name="Matney K."/>
            <person name="Matsen K."/>
            <person name="Osu J."/>
            <person name="Rupe E."/>
            <person name="Sang H."/>
            <person name="Wadi S."/>
            <person name="McNeal J."/>
            <person name="Temple L."/>
        </authorList>
    </citation>
    <scope>NUCLEOTIDE SEQUENCE [LARGE SCALE GENOMIC DNA]</scope>
</reference>
<accession>A0A5C1K6X3</accession>
<sequence>MELANKQLPLNQDQEVAAKGFFEFLFSDEKEMRISGPGGVGKTFLMGHMIDTLMQQYFDSCRLAGIEPEYWDVYMTATTNKAAEVLGLNTGRPASTVHSFLGLKVKDDYSTGKSTIEKTGAWRVHEKIILFVDEASMVDRTLLAAIREGTCKSKIVYVGDRSQLAPVHETVSQVYTDKMPAFELLKPMRNAGQPALQAICAQFRQTVDDHIFRPIQLVPGVIDHLDDAQMEAEITQNFVDPNFDGRILTYTNKRAIMYNQFIREIRGLPEQFQEGERLVNNTAIRLGRTQLSVEDEVQIVELAATVAKHEIQEDVYLEVRYATLENKYGDRMYGVMLPVDRDHYDRLVKYYQKTKNWNRYYYLKNNFPDLRQRDACTSYKAQGSTMHTAYIDLTDFSTCKNPAQAARLAYVNVSRPTTRIVFYGELAPRFGELVR</sequence>
<organism evidence="1 2">
    <name type="scientific">Pseudomonas phage Zuri</name>
    <dbReference type="NCBI Taxonomy" id="2604899"/>
    <lineage>
        <taxon>Viruses</taxon>
        <taxon>Duplodnaviria</taxon>
        <taxon>Heunggongvirae</taxon>
        <taxon>Uroviricota</taxon>
        <taxon>Caudoviricetes</taxon>
        <taxon>Schitoviridae</taxon>
        <taxon>Zurivirus</taxon>
        <taxon>Zurivirus zuri</taxon>
    </lineage>
</organism>
<dbReference type="Gene3D" id="3.40.50.300">
    <property type="entry name" value="P-loop containing nucleotide triphosphate hydrolases"/>
    <property type="match status" value="2"/>
</dbReference>
<gene>
    <name evidence="1" type="ORF">Zuri_59</name>
</gene>
<dbReference type="InterPro" id="IPR027417">
    <property type="entry name" value="P-loop_NTPase"/>
</dbReference>
<evidence type="ECO:0000313" key="2">
    <source>
        <dbReference type="Proteomes" id="UP000322075"/>
    </source>
</evidence>
<evidence type="ECO:0000313" key="1">
    <source>
        <dbReference type="EMBL" id="QEM41156.1"/>
    </source>
</evidence>
<keyword evidence="2" id="KW-1185">Reference proteome</keyword>
<dbReference type="EMBL" id="MK863032">
    <property type="protein sequence ID" value="QEM41156.1"/>
    <property type="molecule type" value="Genomic_DNA"/>
</dbReference>
<dbReference type="Pfam" id="PF13604">
    <property type="entry name" value="AAA_30"/>
    <property type="match status" value="1"/>
</dbReference>
<dbReference type="Proteomes" id="UP000322075">
    <property type="component" value="Segment"/>
</dbReference>
<protein>
    <submittedName>
        <fullName evidence="1">Uncharacterized protein</fullName>
    </submittedName>
</protein>
<proteinExistence type="predicted"/>